<dbReference type="OrthoDB" id="5293309at2"/>
<dbReference type="InterPro" id="IPR009822">
    <property type="entry name" value="YaeQ"/>
</dbReference>
<dbReference type="PANTHER" id="PTHR38784">
    <property type="entry name" value="SUCROSE PHOSPHORYLASE"/>
    <property type="match status" value="1"/>
</dbReference>
<dbReference type="AlphaFoldDB" id="A0A0M4CYJ5"/>
<proteinExistence type="predicted"/>
<evidence type="ECO:0008006" key="3">
    <source>
        <dbReference type="Google" id="ProtNLM"/>
    </source>
</evidence>
<dbReference type="InterPro" id="IPR038590">
    <property type="entry name" value="YaeQ_sf"/>
</dbReference>
<name>A0A0M4CYJ5_9BACT</name>
<sequence>MAQPATVYRASVQLSDLDRNHYVDLSATLARHPSETAERLVARLLAFALFHSDELTFTKGVSAGAEPDLWAKEPDGRIALWIEVGLPDPERLIKASRHAGRVILLACGPNRWRWESAHLPALGRMKNLSVYALEQEFLQELVTGLGRSFQWTLTITEGTLYLNSGTTSIETPLLKLCGEDAR</sequence>
<dbReference type="STRING" id="1603606.DSOUD_0070"/>
<dbReference type="EMBL" id="CP010802">
    <property type="protein sequence ID" value="ALC14871.1"/>
    <property type="molecule type" value="Genomic_DNA"/>
</dbReference>
<accession>A0A0M4CYJ5</accession>
<dbReference type="InterPro" id="IPR011335">
    <property type="entry name" value="Restrct_endonuc-II-like"/>
</dbReference>
<dbReference type="RefSeq" id="WP_053549129.1">
    <property type="nucleotide sequence ID" value="NZ_CP010802.1"/>
</dbReference>
<dbReference type="PIRSF" id="PIRSF011484">
    <property type="entry name" value="YaeQ"/>
    <property type="match status" value="1"/>
</dbReference>
<dbReference type="SMART" id="SM01322">
    <property type="entry name" value="YaeQ"/>
    <property type="match status" value="1"/>
</dbReference>
<reference evidence="1 2" key="1">
    <citation type="submission" date="2015-07" db="EMBL/GenBank/DDBJ databases">
        <title>Isolation and Genomic Characterization of a Novel Halophilic Metal-Reducing Deltaproteobacterium from the Deep Subsurface.</title>
        <authorList>
            <person name="Badalamenti J.P."/>
            <person name="Summers Z.M."/>
            <person name="Gralnick J.A."/>
            <person name="Bond D.R."/>
        </authorList>
    </citation>
    <scope>NUCLEOTIDE SEQUENCE [LARGE SCALE GENOMIC DNA]</scope>
    <source>
        <strain evidence="1 2">WTL</strain>
    </source>
</reference>
<protein>
    <recommendedName>
        <fullName evidence="3">YaeQ family protein</fullName>
    </recommendedName>
</protein>
<dbReference type="PANTHER" id="PTHR38784:SF1">
    <property type="entry name" value="SUCROSE PHOSPHORYLASE"/>
    <property type="match status" value="1"/>
</dbReference>
<dbReference type="Pfam" id="PF07152">
    <property type="entry name" value="YaeQ"/>
    <property type="match status" value="1"/>
</dbReference>
<organism evidence="1 2">
    <name type="scientific">Desulfuromonas soudanensis</name>
    <dbReference type="NCBI Taxonomy" id="1603606"/>
    <lineage>
        <taxon>Bacteria</taxon>
        <taxon>Pseudomonadati</taxon>
        <taxon>Thermodesulfobacteriota</taxon>
        <taxon>Desulfuromonadia</taxon>
        <taxon>Desulfuromonadales</taxon>
        <taxon>Desulfuromonadaceae</taxon>
        <taxon>Desulfuromonas</taxon>
    </lineage>
</organism>
<dbReference type="KEGG" id="des:DSOUD_0070"/>
<dbReference type="Proteomes" id="UP000057158">
    <property type="component" value="Chromosome"/>
</dbReference>
<dbReference type="Gene3D" id="3.10.640.10">
    <property type="entry name" value="Restriction endonuclease-like alpha-beta roll domain"/>
    <property type="match status" value="1"/>
</dbReference>
<dbReference type="SUPFAM" id="SSF52980">
    <property type="entry name" value="Restriction endonuclease-like"/>
    <property type="match status" value="1"/>
</dbReference>
<evidence type="ECO:0000313" key="1">
    <source>
        <dbReference type="EMBL" id="ALC14871.1"/>
    </source>
</evidence>
<dbReference type="PATRIC" id="fig|1603606.3.peg.79"/>
<gene>
    <name evidence="1" type="primary">yaeQ</name>
    <name evidence="1" type="ORF">DSOUD_0070</name>
</gene>
<keyword evidence="2" id="KW-1185">Reference proteome</keyword>
<evidence type="ECO:0000313" key="2">
    <source>
        <dbReference type="Proteomes" id="UP000057158"/>
    </source>
</evidence>